<proteinExistence type="predicted"/>
<name>A0A7S3VKG8_DUNTE</name>
<dbReference type="EMBL" id="HBIP01012450">
    <property type="protein sequence ID" value="CAE0491995.1"/>
    <property type="molecule type" value="Transcribed_RNA"/>
</dbReference>
<protein>
    <recommendedName>
        <fullName evidence="3">Myb-like domain-containing protein</fullName>
    </recommendedName>
</protein>
<gene>
    <name evidence="2" type="ORF">DTER00134_LOCUS7068</name>
</gene>
<feature type="region of interest" description="Disordered" evidence="1">
    <location>
        <begin position="239"/>
        <end position="414"/>
    </location>
</feature>
<feature type="compositionally biased region" description="Low complexity" evidence="1">
    <location>
        <begin position="174"/>
        <end position="183"/>
    </location>
</feature>
<sequence>MAMLGKGDKAASVMQLVYVRLVMHSLYKLLSKDQLQPAQHLPWHQRPFMKDAVKEVEEDLVRQAGRAENGAPVQDGLADSLINHDAIAKVRTRLLATWDNWMASGCDQKYCVNSLEASYQKEVVAADVLHMVDKVERMLRPPFLKTLLQDHLAEYDAYKDNPLQQQQQYPASDQELQQLQQKWQPRHPKRRQQHRQYLASDQEQQQQQQQLQQQQQQQQQAQYPSRQQQQQCRRTPCLENESGEEGASSEDLAACPSSEPCNCEPPPRYEHRIKPPRKQRKLEEQQKREAAKQAQREKDAQERQAKLRMLVPIERNMVRAQEEREQEQQQQQLLQQQEEEEFRLQQQEGEGEKEEGQGVQGAGEQQHGEHPGHVQPEGPLNPAQQRTRLLPLTIAREVIRPRRTPSREGTPTRQGKLTWTLEMEAAFLDYVKKYGRKWAKVEEAIYRTGHPLLMGLDKVKLNDKFKALKKSGRINVEDYPVEGEPEDFY</sequence>
<reference evidence="2" key="1">
    <citation type="submission" date="2021-01" db="EMBL/GenBank/DDBJ databases">
        <authorList>
            <person name="Corre E."/>
            <person name="Pelletier E."/>
            <person name="Niang G."/>
            <person name="Scheremetjew M."/>
            <person name="Finn R."/>
            <person name="Kale V."/>
            <person name="Holt S."/>
            <person name="Cochrane G."/>
            <person name="Meng A."/>
            <person name="Brown T."/>
            <person name="Cohen L."/>
        </authorList>
    </citation>
    <scope>NUCLEOTIDE SEQUENCE</scope>
    <source>
        <strain evidence="2">CCMP1320</strain>
    </source>
</reference>
<organism evidence="2">
    <name type="scientific">Dunaliella tertiolecta</name>
    <name type="common">Green alga</name>
    <dbReference type="NCBI Taxonomy" id="3047"/>
    <lineage>
        <taxon>Eukaryota</taxon>
        <taxon>Viridiplantae</taxon>
        <taxon>Chlorophyta</taxon>
        <taxon>core chlorophytes</taxon>
        <taxon>Chlorophyceae</taxon>
        <taxon>CS clade</taxon>
        <taxon>Chlamydomonadales</taxon>
        <taxon>Dunaliellaceae</taxon>
        <taxon>Dunaliella</taxon>
    </lineage>
</organism>
<dbReference type="AlphaFoldDB" id="A0A7S3VKG8"/>
<evidence type="ECO:0008006" key="3">
    <source>
        <dbReference type="Google" id="ProtNLM"/>
    </source>
</evidence>
<accession>A0A7S3VKG8</accession>
<evidence type="ECO:0000256" key="1">
    <source>
        <dbReference type="SAM" id="MobiDB-lite"/>
    </source>
</evidence>
<feature type="compositionally biased region" description="Low complexity" evidence="1">
    <location>
        <begin position="202"/>
        <end position="211"/>
    </location>
</feature>
<evidence type="ECO:0000313" key="2">
    <source>
        <dbReference type="EMBL" id="CAE0491995.1"/>
    </source>
</evidence>
<feature type="compositionally biased region" description="Basic and acidic residues" evidence="1">
    <location>
        <begin position="281"/>
        <end position="305"/>
    </location>
</feature>
<feature type="compositionally biased region" description="Low complexity" evidence="1">
    <location>
        <begin position="249"/>
        <end position="262"/>
    </location>
</feature>
<feature type="compositionally biased region" description="Basic and acidic residues" evidence="1">
    <location>
        <begin position="316"/>
        <end position="327"/>
    </location>
</feature>
<feature type="compositionally biased region" description="Basic residues" evidence="1">
    <location>
        <begin position="184"/>
        <end position="194"/>
    </location>
</feature>
<feature type="region of interest" description="Disordered" evidence="1">
    <location>
        <begin position="169"/>
        <end position="211"/>
    </location>
</feature>